<reference evidence="3" key="1">
    <citation type="journal article" date="2019" name="Int. J. Syst. Evol. Microbiol.">
        <title>The Global Catalogue of Microorganisms (GCM) 10K type strain sequencing project: providing services to taxonomists for standard genome sequencing and annotation.</title>
        <authorList>
            <consortium name="The Broad Institute Genomics Platform"/>
            <consortium name="The Broad Institute Genome Sequencing Center for Infectious Disease"/>
            <person name="Wu L."/>
            <person name="Ma J."/>
        </authorList>
    </citation>
    <scope>NUCLEOTIDE SEQUENCE [LARGE SCALE GENOMIC DNA]</scope>
    <source>
        <strain evidence="3">CCUG 48884</strain>
    </source>
</reference>
<feature type="region of interest" description="Disordered" evidence="1">
    <location>
        <begin position="325"/>
        <end position="392"/>
    </location>
</feature>
<dbReference type="EMBL" id="JBHTMC010000014">
    <property type="protein sequence ID" value="MFD1263573.1"/>
    <property type="molecule type" value="Genomic_DNA"/>
</dbReference>
<organism evidence="2 3">
    <name type="scientific">Thauera mechernichensis</name>
    <dbReference type="NCBI Taxonomy" id="82788"/>
    <lineage>
        <taxon>Bacteria</taxon>
        <taxon>Pseudomonadati</taxon>
        <taxon>Pseudomonadota</taxon>
        <taxon>Betaproteobacteria</taxon>
        <taxon>Rhodocyclales</taxon>
        <taxon>Zoogloeaceae</taxon>
        <taxon>Thauera</taxon>
    </lineage>
</organism>
<protein>
    <submittedName>
        <fullName evidence="2">Uncharacterized protein</fullName>
    </submittedName>
</protein>
<feature type="compositionally biased region" description="Pro residues" evidence="1">
    <location>
        <begin position="364"/>
        <end position="375"/>
    </location>
</feature>
<dbReference type="RefSeq" id="WP_386040503.1">
    <property type="nucleotide sequence ID" value="NZ_JBHTMC010000014.1"/>
</dbReference>
<evidence type="ECO:0000256" key="1">
    <source>
        <dbReference type="SAM" id="MobiDB-lite"/>
    </source>
</evidence>
<dbReference type="Proteomes" id="UP001597158">
    <property type="component" value="Unassembled WGS sequence"/>
</dbReference>
<proteinExistence type="predicted"/>
<evidence type="ECO:0000313" key="3">
    <source>
        <dbReference type="Proteomes" id="UP001597158"/>
    </source>
</evidence>
<name>A0ABW3WC50_9RHOO</name>
<keyword evidence="3" id="KW-1185">Reference proteome</keyword>
<sequence length="458" mass="49326">MRTPLLLRIDALGLDAWQVHENEVIRVAVFDSTAQPAFRAWLEERPTRAPCRLLVDLADEAYESEDIPRVRGADRRALITRRLAAWFPDPAYARAIRLDDTSGQTTPGRERMLFSGLNQPATLQAWIDPLRATGRRVERIVPAAELLAHLHARAVGTRAQVMVLGRTRAGLRISLLMHGQALFSRIVGHSAAWQDELARTRNYLRAQHRVASKDALDALVIGTPEQLHTTAAVTEDDPSITFIPSERLGPNQMRDDTDAPATADELAPLLLHALRRAPARLGWAAASAPRRPGGLLLGGGLLAACLALGAGYWLHAQAAARAGAEHRARPSPLEAVPAQPTHDAAPAPPDDLAPSPEPVATAAPQPPLPAAPTPAPAARVQVPEPKRIDGVLRRPDGRHTIWLDGKPIEPAQAGLRMVPGNEPALAPSGLSAPRLRVGDLWPAPATTAHDTSDEDARQ</sequence>
<evidence type="ECO:0000313" key="2">
    <source>
        <dbReference type="EMBL" id="MFD1263573.1"/>
    </source>
</evidence>
<gene>
    <name evidence="2" type="ORF">ACFQ4M_08235</name>
</gene>
<accession>A0ABW3WC50</accession>
<comment type="caution">
    <text evidence="2">The sequence shown here is derived from an EMBL/GenBank/DDBJ whole genome shotgun (WGS) entry which is preliminary data.</text>
</comment>
<feature type="compositionally biased region" description="Pro residues" evidence="1">
    <location>
        <begin position="346"/>
        <end position="357"/>
    </location>
</feature>